<dbReference type="GO" id="GO:0044205">
    <property type="term" value="P:'de novo' UMP biosynthetic process"/>
    <property type="evidence" value="ECO:0007669"/>
    <property type="project" value="UniProtKB-UniRule"/>
</dbReference>
<comment type="subunit">
    <text evidence="3 9">Homodimer.</text>
</comment>
<dbReference type="STRING" id="1221500.ABE65_008315"/>
<evidence type="ECO:0000256" key="11">
    <source>
        <dbReference type="PIRSR" id="PIRSR614732-2"/>
    </source>
</evidence>
<proteinExistence type="inferred from homology"/>
<dbReference type="InterPro" id="IPR001754">
    <property type="entry name" value="OMPdeCOase_dom"/>
</dbReference>
<dbReference type="PROSITE" id="PS00156">
    <property type="entry name" value="OMPDECASE"/>
    <property type="match status" value="1"/>
</dbReference>
<feature type="active site" description="For OMPdecase activity" evidence="10">
    <location>
        <position position="59"/>
    </location>
</feature>
<feature type="active site" description="For OMPdecase activity" evidence="10">
    <location>
        <position position="64"/>
    </location>
</feature>
<evidence type="ECO:0000256" key="10">
    <source>
        <dbReference type="PIRSR" id="PIRSR614732-1"/>
    </source>
</evidence>
<dbReference type="GO" id="GO:0006207">
    <property type="term" value="P:'de novo' pyrimidine nucleobase biosynthetic process"/>
    <property type="evidence" value="ECO:0007669"/>
    <property type="project" value="InterPro"/>
</dbReference>
<feature type="binding site" evidence="9 11">
    <location>
        <position position="182"/>
    </location>
    <ligand>
        <name>substrate</name>
    </ligand>
</feature>
<name>A0A160IL72_9BACL</name>
<dbReference type="KEGG" id="fpn:ABE65_008315"/>
<dbReference type="NCBIfam" id="TIGR01740">
    <property type="entry name" value="pyrF"/>
    <property type="match status" value="1"/>
</dbReference>
<dbReference type="RefSeq" id="WP_066393516.1">
    <property type="nucleotide sequence ID" value="NZ_CP015378.1"/>
</dbReference>
<comment type="similarity">
    <text evidence="8 9">Belongs to the OMP decarboxylase family. Type 1 subfamily.</text>
</comment>
<dbReference type="PANTHER" id="PTHR32119">
    <property type="entry name" value="OROTIDINE 5'-PHOSPHATE DECARBOXYLASE"/>
    <property type="match status" value="1"/>
</dbReference>
<dbReference type="HAMAP" id="MF_01200_B">
    <property type="entry name" value="OMPdecase_type1_B"/>
    <property type="match status" value="1"/>
</dbReference>
<protein>
    <recommendedName>
        <fullName evidence="9">Orotidine 5'-phosphate decarboxylase</fullName>
        <ecNumber evidence="9">4.1.1.23</ecNumber>
    </recommendedName>
    <alternativeName>
        <fullName evidence="9">OMP decarboxylase</fullName>
        <shortName evidence="9">OMPDCase</shortName>
        <shortName evidence="9">OMPdecase</shortName>
    </alternativeName>
</protein>
<comment type="catalytic activity">
    <reaction evidence="7 9 12">
        <text>orotidine 5'-phosphate + H(+) = UMP + CO2</text>
        <dbReference type="Rhea" id="RHEA:11596"/>
        <dbReference type="ChEBI" id="CHEBI:15378"/>
        <dbReference type="ChEBI" id="CHEBI:16526"/>
        <dbReference type="ChEBI" id="CHEBI:57538"/>
        <dbReference type="ChEBI" id="CHEBI:57865"/>
        <dbReference type="EC" id="4.1.1.23"/>
    </reaction>
</comment>
<feature type="binding site" evidence="9 11">
    <location>
        <position position="191"/>
    </location>
    <ligand>
        <name>substrate</name>
    </ligand>
</feature>
<feature type="binding site" evidence="9 11">
    <location>
        <position position="212"/>
    </location>
    <ligand>
        <name>substrate</name>
    </ligand>
</feature>
<feature type="binding site" evidence="9">
    <location>
        <begin position="59"/>
        <end position="68"/>
    </location>
    <ligand>
        <name>substrate</name>
    </ligand>
</feature>
<dbReference type="Gene3D" id="3.20.20.70">
    <property type="entry name" value="Aldolase class I"/>
    <property type="match status" value="1"/>
</dbReference>
<dbReference type="GO" id="GO:0004590">
    <property type="term" value="F:orotidine-5'-phosphate decarboxylase activity"/>
    <property type="evidence" value="ECO:0007669"/>
    <property type="project" value="UniProtKB-UniRule"/>
</dbReference>
<evidence type="ECO:0000256" key="4">
    <source>
        <dbReference type="ARBA" id="ARBA00022793"/>
    </source>
</evidence>
<evidence type="ECO:0000256" key="8">
    <source>
        <dbReference type="ARBA" id="ARBA00061012"/>
    </source>
</evidence>
<evidence type="ECO:0000313" key="14">
    <source>
        <dbReference type="EMBL" id="ANC76801.1"/>
    </source>
</evidence>
<evidence type="ECO:0000256" key="7">
    <source>
        <dbReference type="ARBA" id="ARBA00049157"/>
    </source>
</evidence>
<dbReference type="EC" id="4.1.1.23" evidence="9"/>
<keyword evidence="15" id="KW-1185">Reference proteome</keyword>
<dbReference type="PANTHER" id="PTHR32119:SF2">
    <property type="entry name" value="OROTIDINE 5'-PHOSPHATE DECARBOXYLASE"/>
    <property type="match status" value="1"/>
</dbReference>
<keyword evidence="6 9" id="KW-0456">Lyase</keyword>
<evidence type="ECO:0000313" key="15">
    <source>
        <dbReference type="Proteomes" id="UP000076623"/>
    </source>
</evidence>
<keyword evidence="5 9" id="KW-0665">Pyrimidine biosynthesis</keyword>
<feature type="binding site" evidence="9 11">
    <location>
        <position position="211"/>
    </location>
    <ligand>
        <name>substrate</name>
    </ligand>
</feature>
<dbReference type="NCBIfam" id="NF001273">
    <property type="entry name" value="PRK00230.1"/>
    <property type="match status" value="1"/>
</dbReference>
<evidence type="ECO:0000256" key="12">
    <source>
        <dbReference type="RuleBase" id="RU000512"/>
    </source>
</evidence>
<sequence>MENPVIIALDFKNADQAKSFLSSFEGQSPYVKVGMELFYAEGPSFIKWLKEKNFRIFLDLKLHDIPTTVHKAMKVLGGLNIDMVNVHAAGGIQMMRAAKEGLLAAGANHTKLIAVTQLTSTTEKVLNEELLIKNVDMKDCVTHYSDLAKKAGLDGVVCSVQEAMKIKEVCGKAFLTVTPGIRPSGADTHDQARVATPKEAALKGSDYMVIGRSITQSETPVTTYSEILNEWRDSHENNNFPTFA</sequence>
<keyword evidence="4 9" id="KW-0210">Decarboxylase</keyword>
<dbReference type="SUPFAM" id="SSF51366">
    <property type="entry name" value="Ribulose-phoshate binding barrel"/>
    <property type="match status" value="1"/>
</dbReference>
<dbReference type="InterPro" id="IPR011060">
    <property type="entry name" value="RibuloseP-bd_barrel"/>
</dbReference>
<dbReference type="InterPro" id="IPR014732">
    <property type="entry name" value="OMPdecase"/>
</dbReference>
<evidence type="ECO:0000256" key="5">
    <source>
        <dbReference type="ARBA" id="ARBA00022975"/>
    </source>
</evidence>
<dbReference type="EMBL" id="CP015378">
    <property type="protein sequence ID" value="ANC76801.1"/>
    <property type="molecule type" value="Genomic_DNA"/>
</dbReference>
<dbReference type="InterPro" id="IPR047596">
    <property type="entry name" value="OMPdecase_bac"/>
</dbReference>
<organism evidence="14 15">
    <name type="scientific">Fictibacillus phosphorivorans</name>
    <dbReference type="NCBI Taxonomy" id="1221500"/>
    <lineage>
        <taxon>Bacteria</taxon>
        <taxon>Bacillati</taxon>
        <taxon>Bacillota</taxon>
        <taxon>Bacilli</taxon>
        <taxon>Bacillales</taxon>
        <taxon>Fictibacillaceae</taxon>
        <taxon>Fictibacillus</taxon>
    </lineage>
</organism>
<reference evidence="14 15" key="1">
    <citation type="submission" date="2016-04" db="EMBL/GenBank/DDBJ databases">
        <title>Complete genome sequence of Fictibacillus phosphorivorans G25-29, a strain toxic to nematodes.</title>
        <authorList>
            <person name="Zheng Z."/>
        </authorList>
    </citation>
    <scope>NUCLEOTIDE SEQUENCE [LARGE SCALE GENOMIC DNA]</scope>
    <source>
        <strain evidence="14 15">G25-29</strain>
    </source>
</reference>
<evidence type="ECO:0000256" key="3">
    <source>
        <dbReference type="ARBA" id="ARBA00011738"/>
    </source>
</evidence>
<comment type="pathway">
    <text evidence="2 9 12">Pyrimidine metabolism; UMP biosynthesis via de novo pathway; UMP from orotate: step 2/2.</text>
</comment>
<dbReference type="Proteomes" id="UP000076623">
    <property type="component" value="Chromosome"/>
</dbReference>
<feature type="binding site" evidence="9 11">
    <location>
        <position position="119"/>
    </location>
    <ligand>
        <name>substrate</name>
    </ligand>
</feature>
<feature type="binding site" evidence="9 11">
    <location>
        <position position="32"/>
    </location>
    <ligand>
        <name>substrate</name>
    </ligand>
</feature>
<dbReference type="SMART" id="SM00934">
    <property type="entry name" value="OMPdecase"/>
    <property type="match status" value="1"/>
</dbReference>
<evidence type="ECO:0000256" key="9">
    <source>
        <dbReference type="HAMAP-Rule" id="MF_01200"/>
    </source>
</evidence>
<dbReference type="InterPro" id="IPR018089">
    <property type="entry name" value="OMPdecase_AS"/>
</dbReference>
<dbReference type="CDD" id="cd04725">
    <property type="entry name" value="OMP_decarboxylase_like"/>
    <property type="match status" value="1"/>
</dbReference>
<accession>A0A160IL72</accession>
<comment type="function">
    <text evidence="1 9">Catalyzes the decarboxylation of orotidine 5'-monophosphate (OMP) to uridine 5'-monophosphate (UMP).</text>
</comment>
<evidence type="ECO:0000259" key="13">
    <source>
        <dbReference type="SMART" id="SM00934"/>
    </source>
</evidence>
<dbReference type="AlphaFoldDB" id="A0A160IL72"/>
<dbReference type="Pfam" id="PF00215">
    <property type="entry name" value="OMPdecase"/>
    <property type="match status" value="1"/>
</dbReference>
<feature type="active site" description="Proton donor" evidence="9">
    <location>
        <position position="61"/>
    </location>
</feature>
<gene>
    <name evidence="9" type="primary">pyrF</name>
    <name evidence="14" type="ORF">ABE65_008315</name>
</gene>
<evidence type="ECO:0000256" key="1">
    <source>
        <dbReference type="ARBA" id="ARBA00002356"/>
    </source>
</evidence>
<feature type="domain" description="Orotidine 5'-phosphate decarboxylase" evidence="13">
    <location>
        <begin position="4"/>
        <end position="227"/>
    </location>
</feature>
<feature type="active site" description="For OMPdecase activity" evidence="10">
    <location>
        <position position="61"/>
    </location>
</feature>
<evidence type="ECO:0000256" key="2">
    <source>
        <dbReference type="ARBA" id="ARBA00004861"/>
    </source>
</evidence>
<dbReference type="GO" id="GO:0005829">
    <property type="term" value="C:cytosol"/>
    <property type="evidence" value="ECO:0007669"/>
    <property type="project" value="TreeGrafter"/>
</dbReference>
<dbReference type="UniPathway" id="UPA00070">
    <property type="reaction ID" value="UER00120"/>
</dbReference>
<evidence type="ECO:0000256" key="6">
    <source>
        <dbReference type="ARBA" id="ARBA00023239"/>
    </source>
</evidence>
<feature type="binding site" evidence="9 11">
    <location>
        <position position="10"/>
    </location>
    <ligand>
        <name>substrate</name>
    </ligand>
</feature>
<dbReference type="FunFam" id="3.20.20.70:FF:000015">
    <property type="entry name" value="Orotidine 5'-phosphate decarboxylase"/>
    <property type="match status" value="1"/>
</dbReference>
<dbReference type="InterPro" id="IPR013785">
    <property type="entry name" value="Aldolase_TIM"/>
</dbReference>